<evidence type="ECO:0000313" key="2">
    <source>
        <dbReference type="Proteomes" id="UP001049176"/>
    </source>
</evidence>
<dbReference type="RefSeq" id="XP_043003257.1">
    <property type="nucleotide sequence ID" value="XM_043159654.1"/>
</dbReference>
<dbReference type="Proteomes" id="UP001049176">
    <property type="component" value="Chromosome 10"/>
</dbReference>
<sequence>MIILPTHKRSVPTLVAVDSSAEYRNNSQLLDDFINMGAEISTLVPPQHDTHSGTDVYSASGLGSVGVSFEGIWSPAIFTN</sequence>
<proteinExistence type="predicted"/>
<evidence type="ECO:0000313" key="1">
    <source>
        <dbReference type="EMBL" id="KAG7086786.1"/>
    </source>
</evidence>
<dbReference type="GeneID" id="66071790"/>
<protein>
    <submittedName>
        <fullName evidence="1">Uncharacterized protein</fullName>
    </submittedName>
</protein>
<comment type="caution">
    <text evidence="1">The sequence shown here is derived from an EMBL/GenBank/DDBJ whole genome shotgun (WGS) entry which is preliminary data.</text>
</comment>
<gene>
    <name evidence="1" type="ORF">E1B28_002714</name>
</gene>
<dbReference type="AlphaFoldDB" id="A0A9P7RNA9"/>
<organism evidence="1 2">
    <name type="scientific">Marasmius oreades</name>
    <name type="common">fairy-ring Marasmius</name>
    <dbReference type="NCBI Taxonomy" id="181124"/>
    <lineage>
        <taxon>Eukaryota</taxon>
        <taxon>Fungi</taxon>
        <taxon>Dikarya</taxon>
        <taxon>Basidiomycota</taxon>
        <taxon>Agaricomycotina</taxon>
        <taxon>Agaricomycetes</taxon>
        <taxon>Agaricomycetidae</taxon>
        <taxon>Agaricales</taxon>
        <taxon>Marasmiineae</taxon>
        <taxon>Marasmiaceae</taxon>
        <taxon>Marasmius</taxon>
    </lineage>
</organism>
<name>A0A9P7RNA9_9AGAR</name>
<dbReference type="KEGG" id="more:E1B28_002714"/>
<accession>A0A9P7RNA9</accession>
<reference evidence="1" key="1">
    <citation type="journal article" date="2021" name="Genome Biol. Evol.">
        <title>The assembled and annotated genome of the fairy-ring fungus Marasmius oreades.</title>
        <authorList>
            <person name="Hiltunen M."/>
            <person name="Ament-Velasquez S.L."/>
            <person name="Johannesson H."/>
        </authorList>
    </citation>
    <scope>NUCLEOTIDE SEQUENCE</scope>
    <source>
        <strain evidence="1">03SP1</strain>
    </source>
</reference>
<keyword evidence="2" id="KW-1185">Reference proteome</keyword>
<dbReference type="EMBL" id="CM032190">
    <property type="protein sequence ID" value="KAG7086786.1"/>
    <property type="molecule type" value="Genomic_DNA"/>
</dbReference>